<keyword evidence="1" id="KW-0472">Membrane</keyword>
<feature type="transmembrane region" description="Helical" evidence="1">
    <location>
        <begin position="12"/>
        <end position="35"/>
    </location>
</feature>
<proteinExistence type="predicted"/>
<feature type="transmembrane region" description="Helical" evidence="1">
    <location>
        <begin position="41"/>
        <end position="63"/>
    </location>
</feature>
<keyword evidence="1" id="KW-0812">Transmembrane</keyword>
<dbReference type="EMBL" id="JAVDQF010000001">
    <property type="protein sequence ID" value="MDR6270358.1"/>
    <property type="molecule type" value="Genomic_DNA"/>
</dbReference>
<comment type="caution">
    <text evidence="2">The sequence shown here is derived from an EMBL/GenBank/DDBJ whole genome shotgun (WGS) entry which is preliminary data.</text>
</comment>
<dbReference type="Pfam" id="PF11384">
    <property type="entry name" value="DUF3188"/>
    <property type="match status" value="1"/>
</dbReference>
<sequence>MLNEFWQNSGPAYRIIVFSAMGLIAIGLILTIIGGSTGNNGLMWAGMPFLGLGVVLNLIGIVVRGQGVRRMLRERRNQS</sequence>
<accession>A0ABU1JDB8</accession>
<evidence type="ECO:0000313" key="2">
    <source>
        <dbReference type="EMBL" id="MDR6270358.1"/>
    </source>
</evidence>
<keyword evidence="3" id="KW-1185">Reference proteome</keyword>
<dbReference type="RefSeq" id="WP_309799383.1">
    <property type="nucleotide sequence ID" value="NZ_BAAAHY010000007.1"/>
</dbReference>
<name>A0ABU1JDB8_9MICC</name>
<dbReference type="InterPro" id="IPR021524">
    <property type="entry name" value="DUF3188"/>
</dbReference>
<protein>
    <submittedName>
        <fullName evidence="2">Membrane channel-forming protein YqfA (Hemolysin III family)</fullName>
    </submittedName>
</protein>
<evidence type="ECO:0000256" key="1">
    <source>
        <dbReference type="SAM" id="Phobius"/>
    </source>
</evidence>
<evidence type="ECO:0000313" key="3">
    <source>
        <dbReference type="Proteomes" id="UP001185069"/>
    </source>
</evidence>
<reference evidence="2 3" key="1">
    <citation type="submission" date="2023-07" db="EMBL/GenBank/DDBJ databases">
        <title>Sequencing the genomes of 1000 actinobacteria strains.</title>
        <authorList>
            <person name="Klenk H.-P."/>
        </authorList>
    </citation>
    <scope>NUCLEOTIDE SEQUENCE [LARGE SCALE GENOMIC DNA]</scope>
    <source>
        <strain evidence="2 3">DSM 14555</strain>
    </source>
</reference>
<dbReference type="Proteomes" id="UP001185069">
    <property type="component" value="Unassembled WGS sequence"/>
</dbReference>
<keyword evidence="1" id="KW-1133">Transmembrane helix</keyword>
<gene>
    <name evidence="2" type="ORF">JOE69_002596</name>
</gene>
<organism evidence="2 3">
    <name type="scientific">Arthrobacter russicus</name>
    <dbReference type="NCBI Taxonomy" id="172040"/>
    <lineage>
        <taxon>Bacteria</taxon>
        <taxon>Bacillati</taxon>
        <taxon>Actinomycetota</taxon>
        <taxon>Actinomycetes</taxon>
        <taxon>Micrococcales</taxon>
        <taxon>Micrococcaceae</taxon>
        <taxon>Arthrobacter</taxon>
    </lineage>
</organism>